<dbReference type="PROSITE" id="PS50255">
    <property type="entry name" value="CYTOCHROME_B5_2"/>
    <property type="match status" value="1"/>
</dbReference>
<dbReference type="PRINTS" id="PR00363">
    <property type="entry name" value="CYTOCHROMEB5"/>
</dbReference>
<dbReference type="SMART" id="SM01117">
    <property type="entry name" value="Cyt-b5"/>
    <property type="match status" value="1"/>
</dbReference>
<keyword evidence="1 5" id="KW-0349">Heme</keyword>
<dbReference type="PANTHER" id="PTHR19359">
    <property type="entry name" value="CYTOCHROME B5"/>
    <property type="match status" value="1"/>
</dbReference>
<evidence type="ECO:0000256" key="4">
    <source>
        <dbReference type="ARBA" id="ARBA00038168"/>
    </source>
</evidence>
<evidence type="ECO:0000313" key="7">
    <source>
        <dbReference type="EMBL" id="CAD9630007.1"/>
    </source>
</evidence>
<dbReference type="GO" id="GO:0016020">
    <property type="term" value="C:membrane"/>
    <property type="evidence" value="ECO:0007669"/>
    <property type="project" value="TreeGrafter"/>
</dbReference>
<evidence type="ECO:0000256" key="5">
    <source>
        <dbReference type="RuleBase" id="RU362121"/>
    </source>
</evidence>
<dbReference type="GO" id="GO:0046872">
    <property type="term" value="F:metal ion binding"/>
    <property type="evidence" value="ECO:0007669"/>
    <property type="project" value="UniProtKB-UniRule"/>
</dbReference>
<dbReference type="GO" id="GO:0020037">
    <property type="term" value="F:heme binding"/>
    <property type="evidence" value="ECO:0007669"/>
    <property type="project" value="UniProtKB-UniRule"/>
</dbReference>
<organism evidence="7">
    <name type="scientific">Skeletonema marinoi</name>
    <dbReference type="NCBI Taxonomy" id="267567"/>
    <lineage>
        <taxon>Eukaryota</taxon>
        <taxon>Sar</taxon>
        <taxon>Stramenopiles</taxon>
        <taxon>Ochrophyta</taxon>
        <taxon>Bacillariophyta</taxon>
        <taxon>Coscinodiscophyceae</taxon>
        <taxon>Thalassiosirophycidae</taxon>
        <taxon>Thalassiosirales</taxon>
        <taxon>Skeletonemataceae</taxon>
        <taxon>Skeletonema</taxon>
        <taxon>Skeletonema marinoi-dohrnii complex</taxon>
    </lineage>
</organism>
<proteinExistence type="inferred from homology"/>
<reference evidence="7" key="1">
    <citation type="submission" date="2021-01" db="EMBL/GenBank/DDBJ databases">
        <authorList>
            <person name="Corre E."/>
            <person name="Pelletier E."/>
            <person name="Niang G."/>
            <person name="Scheremetjew M."/>
            <person name="Finn R."/>
            <person name="Kale V."/>
            <person name="Holt S."/>
            <person name="Cochrane G."/>
            <person name="Meng A."/>
            <person name="Brown T."/>
            <person name="Cohen L."/>
        </authorList>
    </citation>
    <scope>NUCLEOTIDE SEQUENCE</scope>
    <source>
        <strain evidence="7">SM1012Den-03</strain>
    </source>
</reference>
<dbReference type="AlphaFoldDB" id="A0A7S2Q1K2"/>
<dbReference type="PROSITE" id="PS00191">
    <property type="entry name" value="CYTOCHROME_B5_1"/>
    <property type="match status" value="1"/>
</dbReference>
<accession>A0A7S2Q1K2</accession>
<dbReference type="PANTHER" id="PTHR19359:SF146">
    <property type="entry name" value="B5, PUTATIVE-RELATED"/>
    <property type="match status" value="1"/>
</dbReference>
<dbReference type="InterPro" id="IPR001199">
    <property type="entry name" value="Cyt_B5-like_heme/steroid-bd"/>
</dbReference>
<name>A0A7S2Q1K2_9STRA</name>
<dbReference type="SUPFAM" id="SSF55856">
    <property type="entry name" value="Cytochrome b5-like heme/steroid binding domain"/>
    <property type="match status" value="1"/>
</dbReference>
<dbReference type="Pfam" id="PF00173">
    <property type="entry name" value="Cyt-b5"/>
    <property type="match status" value="1"/>
</dbReference>
<sequence>MCTINMAIATSIPKSGSVECCYSAGPCHEHNFHNHAQCDACPCCRDTCDNANSCIPCQKKRNATTMPRMHESSSNLLALLSSICSGESPENNNAQNTYTMCQLKRHNHAESAWILVGDTIYDATPYIRSHPGGTETILRKSGGAADCTEDMRFHSGRAQREWRKFKVGTLVACPRQSSS</sequence>
<keyword evidence="2 5" id="KW-0479">Metal-binding</keyword>
<protein>
    <recommendedName>
        <fullName evidence="6">Cytochrome b5 heme-binding domain-containing protein</fullName>
    </recommendedName>
</protein>
<gene>
    <name evidence="7" type="ORF">SMAR0320_LOCUS22648</name>
</gene>
<evidence type="ECO:0000259" key="6">
    <source>
        <dbReference type="PROSITE" id="PS50255"/>
    </source>
</evidence>
<feature type="domain" description="Cytochrome b5 heme-binding" evidence="6">
    <location>
        <begin position="95"/>
        <end position="171"/>
    </location>
</feature>
<dbReference type="InterPro" id="IPR050668">
    <property type="entry name" value="Cytochrome_b5"/>
</dbReference>
<dbReference type="InterPro" id="IPR036400">
    <property type="entry name" value="Cyt_B5-like_heme/steroid_sf"/>
</dbReference>
<dbReference type="EMBL" id="HBGZ01031725">
    <property type="protein sequence ID" value="CAD9630007.1"/>
    <property type="molecule type" value="Transcribed_RNA"/>
</dbReference>
<dbReference type="Gene3D" id="3.10.120.10">
    <property type="entry name" value="Cytochrome b5-like heme/steroid binding domain"/>
    <property type="match status" value="1"/>
</dbReference>
<evidence type="ECO:0000256" key="2">
    <source>
        <dbReference type="ARBA" id="ARBA00022723"/>
    </source>
</evidence>
<keyword evidence="3 5" id="KW-0408">Iron</keyword>
<dbReference type="InterPro" id="IPR018506">
    <property type="entry name" value="Cyt_B5_heme-BS"/>
</dbReference>
<evidence type="ECO:0000256" key="3">
    <source>
        <dbReference type="ARBA" id="ARBA00023004"/>
    </source>
</evidence>
<comment type="similarity">
    <text evidence="4 5">Belongs to the cytochrome b5 family.</text>
</comment>
<evidence type="ECO:0000256" key="1">
    <source>
        <dbReference type="ARBA" id="ARBA00022617"/>
    </source>
</evidence>